<evidence type="ECO:0000256" key="7">
    <source>
        <dbReference type="ARBA" id="ARBA00032345"/>
    </source>
</evidence>
<dbReference type="CDD" id="cd01895">
    <property type="entry name" value="EngA2"/>
    <property type="match status" value="1"/>
</dbReference>
<evidence type="ECO:0000313" key="12">
    <source>
        <dbReference type="EMBL" id="TWC07167.1"/>
    </source>
</evidence>
<evidence type="ECO:0000256" key="1">
    <source>
        <dbReference type="ARBA" id="ARBA00008279"/>
    </source>
</evidence>
<dbReference type="GO" id="GO:0005525">
    <property type="term" value="F:GTP binding"/>
    <property type="evidence" value="ECO:0007669"/>
    <property type="project" value="UniProtKB-UniRule"/>
</dbReference>
<dbReference type="Proteomes" id="UP000321304">
    <property type="component" value="Unassembled WGS sequence"/>
</dbReference>
<dbReference type="InterPro" id="IPR016484">
    <property type="entry name" value="GTPase_Der"/>
</dbReference>
<dbReference type="Gene3D" id="3.30.300.20">
    <property type="match status" value="1"/>
</dbReference>
<dbReference type="Pfam" id="PF14714">
    <property type="entry name" value="KH_dom-like"/>
    <property type="match status" value="1"/>
</dbReference>
<dbReference type="PRINTS" id="PR00326">
    <property type="entry name" value="GTP1OBG"/>
</dbReference>
<feature type="binding site" evidence="8">
    <location>
        <begin position="307"/>
        <end position="310"/>
    </location>
    <ligand>
        <name>GTP</name>
        <dbReference type="ChEBI" id="CHEBI:37565"/>
        <label>2</label>
    </ligand>
</feature>
<dbReference type="GO" id="GO:0042254">
    <property type="term" value="P:ribosome biogenesis"/>
    <property type="evidence" value="ECO:0007669"/>
    <property type="project" value="UniProtKB-KW"/>
</dbReference>
<feature type="binding site" evidence="8">
    <location>
        <begin position="119"/>
        <end position="122"/>
    </location>
    <ligand>
        <name>GTP</name>
        <dbReference type="ChEBI" id="CHEBI:37565"/>
        <label>1</label>
    </ligand>
</feature>
<dbReference type="CDD" id="cd01894">
    <property type="entry name" value="EngA1"/>
    <property type="match status" value="1"/>
</dbReference>
<dbReference type="FunFam" id="3.30.300.20:FF:000004">
    <property type="entry name" value="GTPase Der"/>
    <property type="match status" value="1"/>
</dbReference>
<dbReference type="FunFam" id="3.40.50.300:FF:000057">
    <property type="entry name" value="GTPase Der"/>
    <property type="match status" value="1"/>
</dbReference>
<evidence type="ECO:0000313" key="13">
    <source>
        <dbReference type="Proteomes" id="UP000321304"/>
    </source>
</evidence>
<name>A0A560MIG9_9BRAD</name>
<keyword evidence="13" id="KW-1185">Reference proteome</keyword>
<dbReference type="OrthoDB" id="9805918at2"/>
<organism evidence="12 13">
    <name type="scientific">Bradyrhizobium macuxiense</name>
    <dbReference type="NCBI Taxonomy" id="1755647"/>
    <lineage>
        <taxon>Bacteria</taxon>
        <taxon>Pseudomonadati</taxon>
        <taxon>Pseudomonadota</taxon>
        <taxon>Alphaproteobacteria</taxon>
        <taxon>Hyphomicrobiales</taxon>
        <taxon>Nitrobacteraceae</taxon>
        <taxon>Bradyrhizobium</taxon>
    </lineage>
</organism>
<evidence type="ECO:0000256" key="6">
    <source>
        <dbReference type="ARBA" id="ARBA00023134"/>
    </source>
</evidence>
<keyword evidence="5 8" id="KW-0547">Nucleotide-binding</keyword>
<sequence>MSFTIAIIGRPNVGKSTLFNRLVGQKLALVDDEPGVTRDRREGQAKLYDLDFTIIDTAGLDEGAKGSLTARMQEQTETAIELADALMFVIDARVGLTPTDRAFADFARKANKPVVLVANKAEGKHGEIGAMESYALGLGDPVQISAEHGEGMGDLHEALSALVPETSDEDDEIEDDEDISEEEAAQRPIRVAIVGRPNAGKSTLINHLLGEERLLTSPEAGTTRDSIAVEITWQGRQFRVFDTAGLRRRSRIEEKLEKLSVADALRAVRFAEVVVMMMDAQNKFEEQDLRIADLIEREGRAIVLAVNKWDLVERKPNQISQLRTDADHWLPQVKGAPIVAVSGLMGEGIDRLMTAIQEAYAVWNRRLPTSALNRWFEQAIQANPPPAVSGRRLKLNYITQVKARPPSFVLFCSRADAIPRSYLRYLINSLRETFDLPGTPIRITLREKANPFAHKRKRPS</sequence>
<evidence type="ECO:0000256" key="9">
    <source>
        <dbReference type="PROSITE-ProRule" id="PRU01049"/>
    </source>
</evidence>
<protein>
    <recommendedName>
        <fullName evidence="2 8">GTPase Der</fullName>
    </recommendedName>
    <alternativeName>
        <fullName evidence="7 8">GTP-binding protein EngA</fullName>
    </alternativeName>
</protein>
<dbReference type="Gene3D" id="3.40.50.300">
    <property type="entry name" value="P-loop containing nucleotide triphosphate hydrolases"/>
    <property type="match status" value="2"/>
</dbReference>
<feature type="domain" description="EngA-type G" evidence="11">
    <location>
        <begin position="189"/>
        <end position="364"/>
    </location>
</feature>
<dbReference type="STRING" id="1755647.AS156_25565"/>
<dbReference type="NCBIfam" id="TIGR03594">
    <property type="entry name" value="GTPase_EngA"/>
    <property type="match status" value="1"/>
</dbReference>
<comment type="function">
    <text evidence="8 10">GTPase that plays an essential role in the late steps of ribosome biogenesis.</text>
</comment>
<dbReference type="InterPro" id="IPR031166">
    <property type="entry name" value="G_ENGA"/>
</dbReference>
<dbReference type="PANTHER" id="PTHR43834">
    <property type="entry name" value="GTPASE DER"/>
    <property type="match status" value="1"/>
</dbReference>
<dbReference type="InterPro" id="IPR027417">
    <property type="entry name" value="P-loop_NTPase"/>
</dbReference>
<dbReference type="PIRSF" id="PIRSF006485">
    <property type="entry name" value="GTP-binding_EngA"/>
    <property type="match status" value="1"/>
</dbReference>
<evidence type="ECO:0000256" key="10">
    <source>
        <dbReference type="RuleBase" id="RU004481"/>
    </source>
</evidence>
<keyword evidence="4 10" id="KW-0677">Repeat</keyword>
<comment type="caution">
    <text evidence="12">The sequence shown here is derived from an EMBL/GenBank/DDBJ whole genome shotgun (WGS) entry which is preliminary data.</text>
</comment>
<feature type="domain" description="EngA-type G" evidence="11">
    <location>
        <begin position="3"/>
        <end position="167"/>
    </location>
</feature>
<evidence type="ECO:0000256" key="5">
    <source>
        <dbReference type="ARBA" id="ARBA00022741"/>
    </source>
</evidence>
<dbReference type="FunFam" id="3.40.50.300:FF:000040">
    <property type="entry name" value="GTPase Der"/>
    <property type="match status" value="1"/>
</dbReference>
<evidence type="ECO:0000256" key="2">
    <source>
        <dbReference type="ARBA" id="ARBA00020953"/>
    </source>
</evidence>
<dbReference type="EMBL" id="VITY01000001">
    <property type="protein sequence ID" value="TWC07167.1"/>
    <property type="molecule type" value="Genomic_DNA"/>
</dbReference>
<dbReference type="AlphaFoldDB" id="A0A560MIG9"/>
<feature type="binding site" evidence="8">
    <location>
        <begin position="9"/>
        <end position="16"/>
    </location>
    <ligand>
        <name>GTP</name>
        <dbReference type="ChEBI" id="CHEBI:37565"/>
        <label>1</label>
    </ligand>
</feature>
<reference evidence="12 13" key="1">
    <citation type="submission" date="2019-06" db="EMBL/GenBank/DDBJ databases">
        <title>Genomic Encyclopedia of Type Strains, Phase IV (KMG-V): Genome sequencing to study the core and pangenomes of soil and plant-associated prokaryotes.</title>
        <authorList>
            <person name="Whitman W."/>
        </authorList>
    </citation>
    <scope>NUCLEOTIDE SEQUENCE [LARGE SCALE GENOMIC DNA]</scope>
    <source>
        <strain evidence="12 13">BR 10355</strain>
    </source>
</reference>
<keyword evidence="3 8" id="KW-0690">Ribosome biogenesis</keyword>
<evidence type="ECO:0000256" key="4">
    <source>
        <dbReference type="ARBA" id="ARBA00022737"/>
    </source>
</evidence>
<feature type="binding site" evidence="8">
    <location>
        <begin position="242"/>
        <end position="246"/>
    </location>
    <ligand>
        <name>GTP</name>
        <dbReference type="ChEBI" id="CHEBI:37565"/>
        <label>2</label>
    </ligand>
</feature>
<dbReference type="HAMAP" id="MF_00195">
    <property type="entry name" value="GTPase_Der"/>
    <property type="match status" value="1"/>
</dbReference>
<feature type="binding site" evidence="8">
    <location>
        <begin position="56"/>
        <end position="60"/>
    </location>
    <ligand>
        <name>GTP</name>
        <dbReference type="ChEBI" id="CHEBI:37565"/>
        <label>1</label>
    </ligand>
</feature>
<dbReference type="InterPro" id="IPR005225">
    <property type="entry name" value="Small_GTP-bd"/>
</dbReference>
<accession>A0A560MIG9</accession>
<evidence type="ECO:0000259" key="11">
    <source>
        <dbReference type="PROSITE" id="PS51712"/>
    </source>
</evidence>
<dbReference type="Pfam" id="PF01926">
    <property type="entry name" value="MMR_HSR1"/>
    <property type="match status" value="2"/>
</dbReference>
<dbReference type="InterPro" id="IPR032859">
    <property type="entry name" value="KH_dom-like"/>
</dbReference>
<dbReference type="InterPro" id="IPR006073">
    <property type="entry name" value="GTP-bd"/>
</dbReference>
<keyword evidence="6 8" id="KW-0342">GTP-binding</keyword>
<dbReference type="PROSITE" id="PS51712">
    <property type="entry name" value="G_ENGA"/>
    <property type="match status" value="2"/>
</dbReference>
<comment type="similarity">
    <text evidence="1 8 9 10">Belongs to the TRAFAC class TrmE-Era-EngA-EngB-Septin-like GTPase superfamily. EngA (Der) GTPase family.</text>
</comment>
<gene>
    <name evidence="8" type="primary">der</name>
    <name evidence="12" type="ORF">FBZ93_101458</name>
</gene>
<dbReference type="NCBIfam" id="TIGR00231">
    <property type="entry name" value="small_GTP"/>
    <property type="match status" value="2"/>
</dbReference>
<dbReference type="SUPFAM" id="SSF52540">
    <property type="entry name" value="P-loop containing nucleoside triphosphate hydrolases"/>
    <property type="match status" value="2"/>
</dbReference>
<dbReference type="InterPro" id="IPR015946">
    <property type="entry name" value="KH_dom-like_a/b"/>
</dbReference>
<dbReference type="RefSeq" id="WP_146984350.1">
    <property type="nucleotide sequence ID" value="NZ_VITY01000001.1"/>
</dbReference>
<evidence type="ECO:0000256" key="8">
    <source>
        <dbReference type="HAMAP-Rule" id="MF_00195"/>
    </source>
</evidence>
<feature type="binding site" evidence="8">
    <location>
        <begin position="195"/>
        <end position="202"/>
    </location>
    <ligand>
        <name>GTP</name>
        <dbReference type="ChEBI" id="CHEBI:37565"/>
        <label>2</label>
    </ligand>
</feature>
<evidence type="ECO:0000256" key="3">
    <source>
        <dbReference type="ARBA" id="ARBA00022517"/>
    </source>
</evidence>
<proteinExistence type="inferred from homology"/>
<dbReference type="PANTHER" id="PTHR43834:SF6">
    <property type="entry name" value="GTPASE DER"/>
    <property type="match status" value="1"/>
</dbReference>
<comment type="subunit">
    <text evidence="8">Associates with the 50S ribosomal subunit.</text>
</comment>